<organism evidence="2 3">
    <name type="scientific">Amycolatopsis albispora</name>
    <dbReference type="NCBI Taxonomy" id="1804986"/>
    <lineage>
        <taxon>Bacteria</taxon>
        <taxon>Bacillati</taxon>
        <taxon>Actinomycetota</taxon>
        <taxon>Actinomycetes</taxon>
        <taxon>Pseudonocardiales</taxon>
        <taxon>Pseudonocardiaceae</taxon>
        <taxon>Amycolatopsis</taxon>
    </lineage>
</organism>
<evidence type="ECO:0000313" key="2">
    <source>
        <dbReference type="EMBL" id="AXB43176.1"/>
    </source>
</evidence>
<feature type="transmembrane region" description="Helical" evidence="1">
    <location>
        <begin position="12"/>
        <end position="32"/>
    </location>
</feature>
<dbReference type="EMBL" id="CP015163">
    <property type="protein sequence ID" value="AXB43176.1"/>
    <property type="molecule type" value="Genomic_DNA"/>
</dbReference>
<reference evidence="2 3" key="1">
    <citation type="submission" date="2016-04" db="EMBL/GenBank/DDBJ databases">
        <title>Complete genome sequence and analysis of deep-sea sediment isolate, Amycolatopsis sp. WP1.</title>
        <authorList>
            <person name="Wang H."/>
            <person name="Chen S."/>
            <person name="Wu Q."/>
        </authorList>
    </citation>
    <scope>NUCLEOTIDE SEQUENCE [LARGE SCALE GENOMIC DNA]</scope>
    <source>
        <strain evidence="2 3">WP1</strain>
    </source>
</reference>
<keyword evidence="1" id="KW-0812">Transmembrane</keyword>
<feature type="transmembrane region" description="Helical" evidence="1">
    <location>
        <begin position="105"/>
        <end position="126"/>
    </location>
</feature>
<dbReference type="OrthoDB" id="5198533at2"/>
<evidence type="ECO:0000256" key="1">
    <source>
        <dbReference type="SAM" id="Phobius"/>
    </source>
</evidence>
<evidence type="ECO:0008006" key="4">
    <source>
        <dbReference type="Google" id="ProtNLM"/>
    </source>
</evidence>
<keyword evidence="1" id="KW-0472">Membrane</keyword>
<evidence type="ECO:0000313" key="3">
    <source>
        <dbReference type="Proteomes" id="UP000250434"/>
    </source>
</evidence>
<dbReference type="RefSeq" id="WP_113692420.1">
    <property type="nucleotide sequence ID" value="NZ_CP015163.1"/>
</dbReference>
<proteinExistence type="predicted"/>
<accession>A0A344L552</accession>
<gene>
    <name evidence="2" type="ORF">A4R43_11935</name>
</gene>
<sequence length="201" mass="21738">MKLYADRPFRWCLQVLSDLFAVFVTGFATWLATEAHTQVMRLRAPGDGLIEAGAGLRGTFDSAADNADDLPLVGEALAGALHTGSDAGTRLSEAGQWQVAAVSDLAWWLAVVLIGLPVLFLLVTWLPLRVRFVRRATAGVRLRRLGEGGQDLLALRALVTQPLPRLAAAGEVTDGWRTRDPEVIAELAGWELHRLGLSAHV</sequence>
<keyword evidence="3" id="KW-1185">Reference proteome</keyword>
<keyword evidence="1" id="KW-1133">Transmembrane helix</keyword>
<name>A0A344L552_9PSEU</name>
<protein>
    <recommendedName>
        <fullName evidence="4">Transmembrane protein</fullName>
    </recommendedName>
</protein>
<dbReference type="AlphaFoldDB" id="A0A344L552"/>
<dbReference type="Proteomes" id="UP000250434">
    <property type="component" value="Chromosome"/>
</dbReference>
<dbReference type="KEGG" id="aab:A4R43_11935"/>